<keyword evidence="4 6" id="KW-0012">Acyltransferase</keyword>
<organism evidence="6 7">
    <name type="scientific">Rhodocytophaga aerolata</name>
    <dbReference type="NCBI Taxonomy" id="455078"/>
    <lineage>
        <taxon>Bacteria</taxon>
        <taxon>Pseudomonadati</taxon>
        <taxon>Bacteroidota</taxon>
        <taxon>Cytophagia</taxon>
        <taxon>Cytophagales</taxon>
        <taxon>Rhodocytophagaceae</taxon>
        <taxon>Rhodocytophaga</taxon>
    </lineage>
</organism>
<evidence type="ECO:0000256" key="2">
    <source>
        <dbReference type="ARBA" id="ARBA00001089"/>
    </source>
</evidence>
<dbReference type="Proteomes" id="UP001168528">
    <property type="component" value="Unassembled WGS sequence"/>
</dbReference>
<dbReference type="NCBIfam" id="TIGR00066">
    <property type="entry name" value="g_glut_trans"/>
    <property type="match status" value="1"/>
</dbReference>
<dbReference type="Gene3D" id="1.10.246.130">
    <property type="match status" value="1"/>
</dbReference>
<keyword evidence="7" id="KW-1185">Reference proteome</keyword>
<evidence type="ECO:0000313" key="6">
    <source>
        <dbReference type="EMBL" id="MDO1448253.1"/>
    </source>
</evidence>
<dbReference type="EMBL" id="JAUKPO010000010">
    <property type="protein sequence ID" value="MDO1448253.1"/>
    <property type="molecule type" value="Genomic_DNA"/>
</dbReference>
<dbReference type="PRINTS" id="PR01210">
    <property type="entry name" value="GGTRANSPTASE"/>
</dbReference>
<dbReference type="InterPro" id="IPR043137">
    <property type="entry name" value="GGT_ssub_C"/>
</dbReference>
<keyword evidence="5" id="KW-0732">Signal</keyword>
<dbReference type="InterPro" id="IPR000101">
    <property type="entry name" value="GGT_peptidase"/>
</dbReference>
<dbReference type="InterPro" id="IPR052896">
    <property type="entry name" value="GGT-like_enzyme"/>
</dbReference>
<dbReference type="GO" id="GO:0103068">
    <property type="term" value="F:leukotriene C4 gamma-glutamyl transferase activity"/>
    <property type="evidence" value="ECO:0007669"/>
    <property type="project" value="UniProtKB-EC"/>
</dbReference>
<gene>
    <name evidence="6" type="primary">ggt</name>
    <name evidence="6" type="ORF">Q0590_18405</name>
</gene>
<keyword evidence="4" id="KW-0378">Hydrolase</keyword>
<feature type="chain" id="PRO_5045174281" description="Glutathione hydrolase proenzyme" evidence="5">
    <location>
        <begin position="23"/>
        <end position="568"/>
    </location>
</feature>
<keyword evidence="4" id="KW-0865">Zymogen</keyword>
<comment type="similarity">
    <text evidence="4">Belongs to the gamma-glutamyltransferase family.</text>
</comment>
<dbReference type="EC" id="3.4.19.13" evidence="4"/>
<name>A0ABT8RAG8_9BACT</name>
<evidence type="ECO:0000313" key="7">
    <source>
        <dbReference type="Proteomes" id="UP001168528"/>
    </source>
</evidence>
<evidence type="ECO:0000256" key="4">
    <source>
        <dbReference type="RuleBase" id="RU368036"/>
    </source>
</evidence>
<dbReference type="EC" id="2.3.2.2" evidence="4"/>
<sequence>MKQLYFFLLPLLLMGMTSLLKAQDRTSGKSFATRSEVLAVNGMVATNHPLATQIGLDILKKGGSAVDAAIAANAFLGLADPAMNGIGGDLFAVVWDAKTNKLYGLNASGRSPKGVTLAYFKEKGYARVPAMGPLSVTVPGCVDGWVELNKKFGKIPLDQILAPTIAYAKAGVPITQEVADLMIEPQLLSRIGLKDAGKFSNFKKQYMKNGAFPVKGDLYKNPELARTLEMISKKGRDGYYIGEVAQKIAAHIKQEGGFLSTDDLASHKSEWVDPVSTNYRGYDVWELPPNGQGISVLQILNILEGYDLAKVGFGSKEHIHYFTEAKKLAYEDLATYYGDPAFNAIPLPKLLSKEYAAGRRKLINDKQAGIYEPGLAIAGHTIYLTVADKDGNMVSLIQSNAAPFGSLEVPEGLGFVLHNRGSFYELTENHINAFAPGKRPFHTIIPAFITREGKPFMSFGLMGGDMQPQGHVQMVMNIIDFGMNLQEAGDAPRIYHEGTFARFGHVNDVGTLYLESGFPYETIRDLMLLGHKVSYAYGLFGGYQAIMRKAGVYYGASESRKDGQAAGY</sequence>
<keyword evidence="4 6" id="KW-0808">Transferase</keyword>
<accession>A0ABT8RAG8</accession>
<keyword evidence="4" id="KW-0317">Glutathione biosynthesis</keyword>
<evidence type="ECO:0000256" key="5">
    <source>
        <dbReference type="SAM" id="SignalP"/>
    </source>
</evidence>
<comment type="caution">
    <text evidence="6">The sequence shown here is derived from an EMBL/GenBank/DDBJ whole genome shotgun (WGS) entry which is preliminary data.</text>
</comment>
<dbReference type="InterPro" id="IPR043138">
    <property type="entry name" value="GGT_lsub"/>
</dbReference>
<dbReference type="Gene3D" id="3.60.20.40">
    <property type="match status" value="1"/>
</dbReference>
<dbReference type="SUPFAM" id="SSF56235">
    <property type="entry name" value="N-terminal nucleophile aminohydrolases (Ntn hydrolases)"/>
    <property type="match status" value="1"/>
</dbReference>
<comment type="pathway">
    <text evidence="4">Sulfur metabolism; glutathione metabolism.</text>
</comment>
<dbReference type="InterPro" id="IPR029055">
    <property type="entry name" value="Ntn_hydrolases_N"/>
</dbReference>
<comment type="PTM">
    <text evidence="4">Cleaved by autocatalysis into a large and a small subunit.</text>
</comment>
<reference evidence="6" key="1">
    <citation type="submission" date="2023-07" db="EMBL/GenBank/DDBJ databases">
        <title>The genome sequence of Rhodocytophaga aerolata KACC 12507.</title>
        <authorList>
            <person name="Zhang X."/>
        </authorList>
    </citation>
    <scope>NUCLEOTIDE SEQUENCE</scope>
    <source>
        <strain evidence="6">KACC 12507</strain>
    </source>
</reference>
<dbReference type="PANTHER" id="PTHR43881:SF1">
    <property type="entry name" value="GAMMA-GLUTAMYLTRANSPEPTIDASE (AFU_ORTHOLOGUE AFUA_4G13580)"/>
    <property type="match status" value="1"/>
</dbReference>
<evidence type="ECO:0000256" key="3">
    <source>
        <dbReference type="ARBA" id="ARBA00047417"/>
    </source>
</evidence>
<protein>
    <recommendedName>
        <fullName evidence="4">Glutathione hydrolase proenzyme</fullName>
        <ecNumber evidence="4">2.3.2.2</ecNumber>
        <ecNumber evidence="4">3.4.19.13</ecNumber>
    </recommendedName>
    <component>
        <recommendedName>
            <fullName evidence="4">Glutathione hydrolase large chain</fullName>
        </recommendedName>
    </component>
    <component>
        <recommendedName>
            <fullName evidence="4">Glutathione hydrolase small chain</fullName>
        </recommendedName>
    </component>
</protein>
<comment type="catalytic activity">
    <reaction evidence="2 4">
        <text>glutathione + H2O = L-cysteinylglycine + L-glutamate</text>
        <dbReference type="Rhea" id="RHEA:28807"/>
        <dbReference type="ChEBI" id="CHEBI:15377"/>
        <dbReference type="ChEBI" id="CHEBI:29985"/>
        <dbReference type="ChEBI" id="CHEBI:57925"/>
        <dbReference type="ChEBI" id="CHEBI:61694"/>
        <dbReference type="EC" id="3.4.19.13"/>
    </reaction>
</comment>
<comment type="catalytic activity">
    <reaction evidence="1 4">
        <text>an S-substituted glutathione + H2O = an S-substituted L-cysteinylglycine + L-glutamate</text>
        <dbReference type="Rhea" id="RHEA:59468"/>
        <dbReference type="ChEBI" id="CHEBI:15377"/>
        <dbReference type="ChEBI" id="CHEBI:29985"/>
        <dbReference type="ChEBI" id="CHEBI:90779"/>
        <dbReference type="ChEBI" id="CHEBI:143103"/>
        <dbReference type="EC" id="3.4.19.13"/>
    </reaction>
</comment>
<dbReference type="PANTHER" id="PTHR43881">
    <property type="entry name" value="GAMMA-GLUTAMYLTRANSPEPTIDASE (AFU_ORTHOLOGUE AFUA_4G13580)"/>
    <property type="match status" value="1"/>
</dbReference>
<proteinExistence type="inferred from homology"/>
<comment type="subunit">
    <text evidence="4">This enzyme consists of two polypeptide chains, which are synthesized in precursor form from a single polypeptide.</text>
</comment>
<comment type="catalytic activity">
    <reaction evidence="3 4">
        <text>an N-terminal (5-L-glutamyl)-[peptide] + an alpha-amino acid = 5-L-glutamyl amino acid + an N-terminal L-alpha-aminoacyl-[peptide]</text>
        <dbReference type="Rhea" id="RHEA:23904"/>
        <dbReference type="Rhea" id="RHEA-COMP:9780"/>
        <dbReference type="Rhea" id="RHEA-COMP:9795"/>
        <dbReference type="ChEBI" id="CHEBI:77644"/>
        <dbReference type="ChEBI" id="CHEBI:78597"/>
        <dbReference type="ChEBI" id="CHEBI:78599"/>
        <dbReference type="ChEBI" id="CHEBI:78608"/>
        <dbReference type="EC" id="2.3.2.2"/>
    </reaction>
</comment>
<evidence type="ECO:0000256" key="1">
    <source>
        <dbReference type="ARBA" id="ARBA00001049"/>
    </source>
</evidence>
<dbReference type="Pfam" id="PF01019">
    <property type="entry name" value="G_glu_transpept"/>
    <property type="match status" value="1"/>
</dbReference>
<dbReference type="RefSeq" id="WP_302039054.1">
    <property type="nucleotide sequence ID" value="NZ_JAUKPO010000010.1"/>
</dbReference>
<feature type="signal peptide" evidence="5">
    <location>
        <begin position="1"/>
        <end position="22"/>
    </location>
</feature>